<dbReference type="GO" id="GO:0005975">
    <property type="term" value="P:carbohydrate metabolic process"/>
    <property type="evidence" value="ECO:0007669"/>
    <property type="project" value="InterPro"/>
</dbReference>
<dbReference type="InterPro" id="IPR003646">
    <property type="entry name" value="SH3-like_bac-type"/>
</dbReference>
<keyword evidence="4" id="KW-1185">Reference proteome</keyword>
<dbReference type="Proteomes" id="UP000012589">
    <property type="component" value="Unassembled WGS sequence"/>
</dbReference>
<dbReference type="Gene3D" id="3.20.20.80">
    <property type="entry name" value="Glycosidases"/>
    <property type="match status" value="1"/>
</dbReference>
<dbReference type="PANTHER" id="PTHR46066">
    <property type="entry name" value="CHITINASE DOMAIN-CONTAINING PROTEIN 1 FAMILY MEMBER"/>
    <property type="match status" value="1"/>
</dbReference>
<protein>
    <submittedName>
        <fullName evidence="3">Uncharacterized protein</fullName>
    </submittedName>
</protein>
<dbReference type="PROSITE" id="PS51781">
    <property type="entry name" value="SH3B"/>
    <property type="match status" value="1"/>
</dbReference>
<dbReference type="GO" id="GO:0008061">
    <property type="term" value="F:chitin binding"/>
    <property type="evidence" value="ECO:0007669"/>
    <property type="project" value="InterPro"/>
</dbReference>
<dbReference type="Pfam" id="PF07833">
    <property type="entry name" value="Cu_amine_oxidN1"/>
    <property type="match status" value="1"/>
</dbReference>
<gene>
    <name evidence="3" type="ORF">C823_01330</name>
</gene>
<evidence type="ECO:0000259" key="2">
    <source>
        <dbReference type="PROSITE" id="PS51910"/>
    </source>
</evidence>
<evidence type="ECO:0000259" key="1">
    <source>
        <dbReference type="PROSITE" id="PS51781"/>
    </source>
</evidence>
<dbReference type="AlphaFoldDB" id="N2B5U9"/>
<dbReference type="Gene3D" id="2.30.30.40">
    <property type="entry name" value="SH3 Domains"/>
    <property type="match status" value="1"/>
</dbReference>
<reference evidence="3 4" key="1">
    <citation type="journal article" date="2014" name="Genome Announc.">
        <title>Draft genome sequences of the altered schaedler flora, a defined bacterial community from gnotobiotic mice.</title>
        <authorList>
            <person name="Wannemuehler M.J."/>
            <person name="Overstreet A.M."/>
            <person name="Ward D.V."/>
            <person name="Phillips G.J."/>
        </authorList>
    </citation>
    <scope>NUCLEOTIDE SEQUENCE [LARGE SCALE GENOMIC DNA]</scope>
    <source>
        <strain evidence="3 4">ASF492</strain>
    </source>
</reference>
<evidence type="ECO:0000313" key="4">
    <source>
        <dbReference type="Proteomes" id="UP000012589"/>
    </source>
</evidence>
<dbReference type="Pfam" id="PF08239">
    <property type="entry name" value="SH3_3"/>
    <property type="match status" value="1"/>
</dbReference>
<dbReference type="InterPro" id="IPR012854">
    <property type="entry name" value="Cu_amine_oxidase-like_N"/>
</dbReference>
<dbReference type="SUPFAM" id="SSF51445">
    <property type="entry name" value="(Trans)glycosidases"/>
    <property type="match status" value="1"/>
</dbReference>
<name>N2B5U9_9FIRM</name>
<dbReference type="InterPro" id="IPR017853">
    <property type="entry name" value="GH"/>
</dbReference>
<organism evidence="3 4">
    <name type="scientific">Eubacterium plexicaudatum ASF492</name>
    <dbReference type="NCBI Taxonomy" id="1235802"/>
    <lineage>
        <taxon>Bacteria</taxon>
        <taxon>Bacillati</taxon>
        <taxon>Bacillota</taxon>
        <taxon>Clostridia</taxon>
        <taxon>Eubacteriales</taxon>
        <taxon>Eubacteriaceae</taxon>
        <taxon>Eubacterium</taxon>
    </lineage>
</organism>
<sequence>MKKKLVPVIAVLFLIFIILFAVIIGKKIRQFMPSNEQQNLDTYFGITSEDEVAIELNNNLEEEKALLRDGAVYLDYDYVHDYLNDRFYWDANENILLYTTSENVVKASADSKDYYIGRKKDSKPYKIVLVNVDKTYIALDYVAQYTNMTYERFDEPKRILLQTKWGTVKKAGIKRKTEVRVKASVKSNILKELTKEDTVIKLETDKEWTKVTTEDGLIGYVQNKRLGTETEETQNHEFEEDTFSHQIRDYAINMAWHQVTVPEANNSIASVLQNTKGLNVISPTWFYLNDNDGNIANLASIDYVKYCHTQGIEVWGLVSNLENQEVSTTEVLTHTTKRENLENQIIAAAIQYGLDGINVDFEALESAVGEAFIQFIRELSLKCDGNGIVLSVDNYVSSDYTKFYDREEQAVFADYIIVMAYDEHYAGSKESGSVASLGFVTKGADDILAEGVPAEQVILGMPFYTRVWSEKLKDGDGDDVESASEDYVPYELSSEAVGMLSAQRLMEVNGAEKKWLDNMGQYYTEYVNNDVTYKIWFEDVKSIEEKLKVMKSHNFAGASFWKLGLEDPAVWNTIMKYIY</sequence>
<dbReference type="PATRIC" id="fig|1235802.3.peg.1419"/>
<dbReference type="SMART" id="SM00636">
    <property type="entry name" value="Glyco_18"/>
    <property type="match status" value="1"/>
</dbReference>
<dbReference type="PANTHER" id="PTHR46066:SF2">
    <property type="entry name" value="CHITINASE DOMAIN-CONTAINING PROTEIN 1"/>
    <property type="match status" value="1"/>
</dbReference>
<accession>N2B5U9</accession>
<feature type="domain" description="GH18" evidence="2">
    <location>
        <begin position="250"/>
        <end position="579"/>
    </location>
</feature>
<dbReference type="EMBL" id="AQFT01000039">
    <property type="protein sequence ID" value="EMZ33790.1"/>
    <property type="molecule type" value="Genomic_DNA"/>
</dbReference>
<dbReference type="STRING" id="1235802.C823_01330"/>
<dbReference type="HOGENOM" id="CLU_020253_0_0_9"/>
<dbReference type="PROSITE" id="PS51910">
    <property type="entry name" value="GH18_2"/>
    <property type="match status" value="1"/>
</dbReference>
<feature type="domain" description="SH3b" evidence="1">
    <location>
        <begin position="166"/>
        <end position="230"/>
    </location>
</feature>
<dbReference type="InterPro" id="IPR029070">
    <property type="entry name" value="Chitinase_insertion_sf"/>
</dbReference>
<dbReference type="Pfam" id="PF00704">
    <property type="entry name" value="Glyco_hydro_18"/>
    <property type="match status" value="1"/>
</dbReference>
<evidence type="ECO:0000313" key="3">
    <source>
        <dbReference type="EMBL" id="EMZ33790.1"/>
    </source>
</evidence>
<dbReference type="InterPro" id="IPR011583">
    <property type="entry name" value="Chitinase_II/V-like_cat"/>
</dbReference>
<comment type="caution">
    <text evidence="3">The sequence shown here is derived from an EMBL/GenBank/DDBJ whole genome shotgun (WGS) entry which is preliminary data.</text>
</comment>
<dbReference type="Gene3D" id="3.10.50.10">
    <property type="match status" value="1"/>
</dbReference>
<dbReference type="InterPro" id="IPR001223">
    <property type="entry name" value="Glyco_hydro18_cat"/>
</dbReference>
<dbReference type="OrthoDB" id="9775889at2"/>
<dbReference type="eggNOG" id="COG3858">
    <property type="taxonomic scope" value="Bacteria"/>
</dbReference>
<proteinExistence type="predicted"/>